<accession>A0A7X6DUP2</accession>
<dbReference type="AlphaFoldDB" id="A0A7X6DUP2"/>
<evidence type="ECO:0000259" key="2">
    <source>
        <dbReference type="Pfam" id="PF13372"/>
    </source>
</evidence>
<evidence type="ECO:0000313" key="3">
    <source>
        <dbReference type="EMBL" id="NKE73752.1"/>
    </source>
</evidence>
<dbReference type="InterPro" id="IPR053728">
    <property type="entry name" value="Alginate_Permeability_Chnl"/>
</dbReference>
<evidence type="ECO:0000313" key="4">
    <source>
        <dbReference type="Proteomes" id="UP000534783"/>
    </source>
</evidence>
<comment type="caution">
    <text evidence="3">The sequence shown here is derived from an EMBL/GenBank/DDBJ whole genome shotgun (WGS) entry which is preliminary data.</text>
</comment>
<dbReference type="Proteomes" id="UP000534783">
    <property type="component" value="Unassembled WGS sequence"/>
</dbReference>
<sequence length="466" mass="52538">MPTNHPVPPFAEHARSLLEKRRTRRIASFLIAMLLLIESSLVLAVDEGRDGSVLTDSVEKKEPPPLDTDASPSLRIQIAPDLFLGARLQFSALRRENRDLAEEIEDDQTRLETLIDLAAQALPGEGLALFGEARLSRRRLSGDGEGLILEESKIRLRRAYLLWSGFPIASADLQIGRQRFSDSREWLYDENLDAVRMRVKGDLLDLELSVSTNLLDPEEPEDEMRNYILYATTRPGQKEKVSLYGIARRDRSEAGRDPTFLGISWRGRSIENQRYWLEAALVSGQDGSQALRGYGFDLGWTSRFDSPIEPSFTIGYAFGSGDPDPDDRIDRNFQQTGLQDNQAKFNGVVKFNYYGELFDPELSNIIIGTAGVGIIPYSKTSIDLVYHYYSQVYAYLERPNVFRDAGVKRRPSGRSRDLGQEVDLILGTKVIRNVQMALYSGIFMPGKAFPGSENAFFTEFKIQVSF</sequence>
<proteinExistence type="predicted"/>
<protein>
    <recommendedName>
        <fullName evidence="2">Alginate export domain-containing protein</fullName>
    </recommendedName>
</protein>
<dbReference type="RefSeq" id="WP_168063717.1">
    <property type="nucleotide sequence ID" value="NZ_VTOW01000011.1"/>
</dbReference>
<dbReference type="Gene3D" id="2.40.160.100">
    <property type="match status" value="1"/>
</dbReference>
<reference evidence="3 4" key="1">
    <citation type="journal article" date="2020" name="Nature">
        <title>Bacterial chemolithoautotrophy via manganese oxidation.</title>
        <authorList>
            <person name="Yu H."/>
            <person name="Leadbetter J.R."/>
        </authorList>
    </citation>
    <scope>NUCLEOTIDE SEQUENCE [LARGE SCALE GENOMIC DNA]</scope>
    <source>
        <strain evidence="3 4">Mn-1</strain>
    </source>
</reference>
<keyword evidence="1" id="KW-0175">Coiled coil</keyword>
<organism evidence="3 4">
    <name type="scientific">Candidatus Manganitrophus noduliformans</name>
    <dbReference type="NCBI Taxonomy" id="2606439"/>
    <lineage>
        <taxon>Bacteria</taxon>
        <taxon>Pseudomonadati</taxon>
        <taxon>Nitrospirota</taxon>
        <taxon>Nitrospiria</taxon>
        <taxon>Candidatus Troglogloeales</taxon>
        <taxon>Candidatus Manganitrophaceae</taxon>
        <taxon>Candidatus Manganitrophus</taxon>
    </lineage>
</organism>
<dbReference type="EMBL" id="VTOW01000011">
    <property type="protein sequence ID" value="NKE73752.1"/>
    <property type="molecule type" value="Genomic_DNA"/>
</dbReference>
<feature type="domain" description="Alginate export" evidence="2">
    <location>
        <begin position="84"/>
        <end position="449"/>
    </location>
</feature>
<keyword evidence="4" id="KW-1185">Reference proteome</keyword>
<name>A0A7X6DUP2_9BACT</name>
<dbReference type="Pfam" id="PF13372">
    <property type="entry name" value="Alginate_exp"/>
    <property type="match status" value="1"/>
</dbReference>
<feature type="coiled-coil region" evidence="1">
    <location>
        <begin position="90"/>
        <end position="117"/>
    </location>
</feature>
<gene>
    <name evidence="3" type="ORF">MNODULE_23665</name>
</gene>
<evidence type="ECO:0000256" key="1">
    <source>
        <dbReference type="SAM" id="Coils"/>
    </source>
</evidence>
<dbReference type="InterPro" id="IPR025388">
    <property type="entry name" value="Alginate_export_dom"/>
</dbReference>